<keyword evidence="1" id="KW-0472">Membrane</keyword>
<dbReference type="Proteomes" id="UP000199220">
    <property type="component" value="Unassembled WGS sequence"/>
</dbReference>
<dbReference type="STRING" id="648782.SAMN04488554_2082"/>
<dbReference type="RefSeq" id="WP_089772839.1">
    <property type="nucleotide sequence ID" value="NZ_FNTX01000001.1"/>
</dbReference>
<gene>
    <name evidence="2" type="ORF">SAMN04488554_2082</name>
</gene>
<protein>
    <submittedName>
        <fullName evidence="2">Uncharacterized protein</fullName>
    </submittedName>
</protein>
<keyword evidence="3" id="KW-1185">Reference proteome</keyword>
<feature type="transmembrane region" description="Helical" evidence="1">
    <location>
        <begin position="81"/>
        <end position="104"/>
    </location>
</feature>
<accession>A0A1H5HVK7</accession>
<dbReference type="EMBL" id="FNTX01000001">
    <property type="protein sequence ID" value="SEE32033.1"/>
    <property type="molecule type" value="Genomic_DNA"/>
</dbReference>
<keyword evidence="1" id="KW-0812">Transmembrane</keyword>
<reference evidence="3" key="1">
    <citation type="submission" date="2016-10" db="EMBL/GenBank/DDBJ databases">
        <authorList>
            <person name="Varghese N."/>
            <person name="Submissions S."/>
        </authorList>
    </citation>
    <scope>NUCLEOTIDE SEQUENCE [LARGE SCALE GENOMIC DNA]</scope>
    <source>
        <strain evidence="3">DSM 21368</strain>
    </source>
</reference>
<sequence length="276" mass="29903">MRTVELWSTWLFFCGAFAGVLIGSWGLPRHDLLVRGEATYTAPTIVVALAVPLVLIGLSVLHARTKAGEITPRLGTPRVRLLFYGAHGAGIALGLCSVYLWSMIGSDELTVGRMSNPSWGSAEQAWDMLQWVVFLAPPVVQIVVFIGGIMLMVRGGRDVKGDLAFVAETRRRRRHGQGPAGMRLTGQIVRAEAVPSALDQTLVVAQVQAPDGLRTIEATVPGTRRDWLPGAKAQVFLSTSSPYDSAQTLIEARRFPHATYLMASACPRAVSQHAYT</sequence>
<organism evidence="2 3">
    <name type="scientific">Ruania alba</name>
    <dbReference type="NCBI Taxonomy" id="648782"/>
    <lineage>
        <taxon>Bacteria</taxon>
        <taxon>Bacillati</taxon>
        <taxon>Actinomycetota</taxon>
        <taxon>Actinomycetes</taxon>
        <taxon>Micrococcales</taxon>
        <taxon>Ruaniaceae</taxon>
        <taxon>Ruania</taxon>
    </lineage>
</organism>
<name>A0A1H5HVK7_9MICO</name>
<keyword evidence="1" id="KW-1133">Transmembrane helix</keyword>
<dbReference type="OrthoDB" id="9805698at2"/>
<feature type="transmembrane region" description="Helical" evidence="1">
    <location>
        <begin position="7"/>
        <end position="28"/>
    </location>
</feature>
<evidence type="ECO:0000256" key="1">
    <source>
        <dbReference type="SAM" id="Phobius"/>
    </source>
</evidence>
<evidence type="ECO:0000313" key="3">
    <source>
        <dbReference type="Proteomes" id="UP000199220"/>
    </source>
</evidence>
<evidence type="ECO:0000313" key="2">
    <source>
        <dbReference type="EMBL" id="SEE32033.1"/>
    </source>
</evidence>
<proteinExistence type="predicted"/>
<feature type="transmembrane region" description="Helical" evidence="1">
    <location>
        <begin position="40"/>
        <end position="61"/>
    </location>
</feature>
<dbReference type="AlphaFoldDB" id="A0A1H5HVK7"/>
<feature type="transmembrane region" description="Helical" evidence="1">
    <location>
        <begin position="128"/>
        <end position="153"/>
    </location>
</feature>